<name>G3X0Q7_SARHA</name>
<evidence type="ECO:0000256" key="7">
    <source>
        <dbReference type="ARBA" id="ARBA00023157"/>
    </source>
</evidence>
<dbReference type="GeneID" id="100917955"/>
<sequence>MPTLMLLFYFLFLTGPSPSSASEDNCTSFSTTLPILLRELRTGFEEVKGYFQSKDELISVRLLDEPLLEDFKSYLGCQALSDMITFYLEDVIPRAENETEIKNSVVSLKDKLMGLRRTLKQCHRFLPCEVKSTAVQKIKSTYEQLNGNGVLKAMGEFNIFINYMETFLIKQFKS</sequence>
<dbReference type="Gene3D" id="1.20.1250.10">
    <property type="match status" value="1"/>
</dbReference>
<proteinExistence type="inferred from homology"/>
<dbReference type="PANTHER" id="PTHR48482">
    <property type="entry name" value="INTERLEUKIN-19-RELATED"/>
    <property type="match status" value="1"/>
</dbReference>
<reference evidence="10" key="3">
    <citation type="submission" date="2025-09" db="UniProtKB">
        <authorList>
            <consortium name="Ensembl"/>
        </authorList>
    </citation>
    <scope>IDENTIFICATION</scope>
</reference>
<dbReference type="InParanoid" id="G3X0Q7"/>
<evidence type="ECO:0000256" key="1">
    <source>
        <dbReference type="ARBA" id="ARBA00004613"/>
    </source>
</evidence>
<dbReference type="OrthoDB" id="9931894at2759"/>
<dbReference type="InterPro" id="IPR009079">
    <property type="entry name" value="4_helix_cytokine-like_core"/>
</dbReference>
<keyword evidence="7 8" id="KW-1015">Disulfide bond</keyword>
<comment type="similarity">
    <text evidence="2 9">Belongs to the IL-10 family.</text>
</comment>
<feature type="signal peptide" evidence="9">
    <location>
        <begin position="1"/>
        <end position="21"/>
    </location>
</feature>
<dbReference type="SUPFAM" id="SSF47266">
    <property type="entry name" value="4-helical cytokines"/>
    <property type="match status" value="1"/>
</dbReference>
<dbReference type="GO" id="GO:0006955">
    <property type="term" value="P:immune response"/>
    <property type="evidence" value="ECO:0007669"/>
    <property type="project" value="InterPro"/>
</dbReference>
<feature type="disulfide bond" evidence="8">
    <location>
        <begin position="26"/>
        <end position="122"/>
    </location>
</feature>
<protein>
    <recommendedName>
        <fullName evidence="9">Interleukin family protein</fullName>
    </recommendedName>
</protein>
<dbReference type="HOGENOM" id="CLU_127747_0_0_1"/>
<evidence type="ECO:0000256" key="8">
    <source>
        <dbReference type="PIRSR" id="PIRSR620443-50"/>
    </source>
</evidence>
<comment type="subcellular location">
    <subcellularLocation>
        <location evidence="1 9">Secreted</location>
    </subcellularLocation>
</comment>
<evidence type="ECO:0000256" key="5">
    <source>
        <dbReference type="ARBA" id="ARBA00022525"/>
    </source>
</evidence>
<dbReference type="InterPro" id="IPR000098">
    <property type="entry name" value="IL-10"/>
</dbReference>
<dbReference type="GO" id="GO:0005125">
    <property type="term" value="F:cytokine activity"/>
    <property type="evidence" value="ECO:0007669"/>
    <property type="project" value="UniProtKB-UniRule"/>
</dbReference>
<gene>
    <name evidence="10" type="primary">IL10</name>
</gene>
<dbReference type="AlphaFoldDB" id="G3X0Q7"/>
<dbReference type="CTD" id="3586"/>
<keyword evidence="6 9" id="KW-0732">Signal</keyword>
<dbReference type="Pfam" id="PF00726">
    <property type="entry name" value="IL10"/>
    <property type="match status" value="1"/>
</dbReference>
<dbReference type="InterPro" id="IPR020443">
    <property type="entry name" value="IL-10/19/20/24/26"/>
</dbReference>
<dbReference type="GO" id="GO:0001817">
    <property type="term" value="P:regulation of cytokine production"/>
    <property type="evidence" value="ECO:0007669"/>
    <property type="project" value="UniProtKB-ARBA"/>
</dbReference>
<keyword evidence="11" id="KW-1185">Reference proteome</keyword>
<evidence type="ECO:0000256" key="3">
    <source>
        <dbReference type="ARBA" id="ARBA00011144"/>
    </source>
</evidence>
<keyword evidence="4 9" id="KW-0202">Cytokine</keyword>
<comment type="function">
    <text evidence="9">Immune regulatory cytokine.</text>
</comment>
<dbReference type="PANTHER" id="PTHR48482:SF5">
    <property type="entry name" value="INTERLEUKIN-10"/>
    <property type="match status" value="1"/>
</dbReference>
<feature type="disulfide bond" evidence="8">
    <location>
        <begin position="77"/>
        <end position="128"/>
    </location>
</feature>
<dbReference type="Ensembl" id="ENSSHAT00000021434.2">
    <property type="protein sequence ID" value="ENSSHAP00000021262.2"/>
    <property type="gene ID" value="ENSSHAG00000018022.2"/>
</dbReference>
<dbReference type="STRING" id="9305.ENSSHAP00000021262"/>
<evidence type="ECO:0000313" key="10">
    <source>
        <dbReference type="Ensembl" id="ENSSHAP00000021262.2"/>
    </source>
</evidence>
<reference evidence="10 11" key="1">
    <citation type="journal article" date="2011" name="Proc. Natl. Acad. Sci. U.S.A.">
        <title>Genetic diversity and population structure of the endangered marsupial Sarcophilus harrisii (Tasmanian devil).</title>
        <authorList>
            <person name="Miller W."/>
            <person name="Hayes V.M."/>
            <person name="Ratan A."/>
            <person name="Petersen D.C."/>
            <person name="Wittekindt N.E."/>
            <person name="Miller J."/>
            <person name="Walenz B."/>
            <person name="Knight J."/>
            <person name="Qi J."/>
            <person name="Zhao F."/>
            <person name="Wang Q."/>
            <person name="Bedoya-Reina O.C."/>
            <person name="Katiyar N."/>
            <person name="Tomsho L.P."/>
            <person name="Kasson L.M."/>
            <person name="Hardie R.A."/>
            <person name="Woodbridge P."/>
            <person name="Tindall E.A."/>
            <person name="Bertelsen M.F."/>
            <person name="Dixon D."/>
            <person name="Pyecroft S."/>
            <person name="Helgen K.M."/>
            <person name="Lesk A.M."/>
            <person name="Pringle T.H."/>
            <person name="Patterson N."/>
            <person name="Zhang Y."/>
            <person name="Kreiss A."/>
            <person name="Woods G.M."/>
            <person name="Jones M.E."/>
            <person name="Schuster S.C."/>
        </authorList>
    </citation>
    <scope>NUCLEOTIDE SEQUENCE [LARGE SCALE GENOMIC DNA]</scope>
</reference>
<dbReference type="PRINTS" id="PR01294">
    <property type="entry name" value="INTRLEUKIN10"/>
</dbReference>
<evidence type="ECO:0000256" key="9">
    <source>
        <dbReference type="RuleBase" id="RU368043"/>
    </source>
</evidence>
<dbReference type="GO" id="GO:0005615">
    <property type="term" value="C:extracellular space"/>
    <property type="evidence" value="ECO:0007669"/>
    <property type="project" value="UniProtKB-UniRule"/>
</dbReference>
<accession>G3X0Q7</accession>
<evidence type="ECO:0000256" key="2">
    <source>
        <dbReference type="ARBA" id="ARBA00008813"/>
    </source>
</evidence>
<evidence type="ECO:0000256" key="4">
    <source>
        <dbReference type="ARBA" id="ARBA00022514"/>
    </source>
</evidence>
<reference evidence="10" key="2">
    <citation type="submission" date="2025-08" db="UniProtKB">
        <authorList>
            <consortium name="Ensembl"/>
        </authorList>
    </citation>
    <scope>IDENTIFICATION</scope>
</reference>
<dbReference type="KEGG" id="shr:100917955"/>
<dbReference type="GeneTree" id="ENSGT00950000183124"/>
<feature type="chain" id="PRO_5031599580" description="Interleukin family protein" evidence="9">
    <location>
        <begin position="22"/>
        <end position="174"/>
    </location>
</feature>
<comment type="subunit">
    <text evidence="3">Homodimer. Interacts with IL10RA and IL10RB.</text>
</comment>
<dbReference type="FunCoup" id="G3X0Q7">
    <property type="interactions" value="770"/>
</dbReference>
<dbReference type="eggNOG" id="ENOG502S22U">
    <property type="taxonomic scope" value="Eukaryota"/>
</dbReference>
<evidence type="ECO:0000256" key="6">
    <source>
        <dbReference type="ARBA" id="ARBA00022729"/>
    </source>
</evidence>
<organism evidence="10 11">
    <name type="scientific">Sarcophilus harrisii</name>
    <name type="common">Tasmanian devil</name>
    <name type="synonym">Sarcophilus laniarius</name>
    <dbReference type="NCBI Taxonomy" id="9305"/>
    <lineage>
        <taxon>Eukaryota</taxon>
        <taxon>Metazoa</taxon>
        <taxon>Chordata</taxon>
        <taxon>Craniata</taxon>
        <taxon>Vertebrata</taxon>
        <taxon>Euteleostomi</taxon>
        <taxon>Mammalia</taxon>
        <taxon>Metatheria</taxon>
        <taxon>Dasyuromorphia</taxon>
        <taxon>Dasyuridae</taxon>
        <taxon>Sarcophilus</taxon>
    </lineage>
</organism>
<evidence type="ECO:0000313" key="11">
    <source>
        <dbReference type="Proteomes" id="UP000007648"/>
    </source>
</evidence>
<keyword evidence="5 9" id="KW-0964">Secreted</keyword>
<dbReference type="SMART" id="SM00188">
    <property type="entry name" value="IL10"/>
    <property type="match status" value="1"/>
</dbReference>
<dbReference type="Proteomes" id="UP000007648">
    <property type="component" value="Unassembled WGS sequence"/>
</dbReference>